<organism evidence="3 4">
    <name type="scientific">Nyssa sinensis</name>
    <dbReference type="NCBI Taxonomy" id="561372"/>
    <lineage>
        <taxon>Eukaryota</taxon>
        <taxon>Viridiplantae</taxon>
        <taxon>Streptophyta</taxon>
        <taxon>Embryophyta</taxon>
        <taxon>Tracheophyta</taxon>
        <taxon>Spermatophyta</taxon>
        <taxon>Magnoliopsida</taxon>
        <taxon>eudicotyledons</taxon>
        <taxon>Gunneridae</taxon>
        <taxon>Pentapetalae</taxon>
        <taxon>asterids</taxon>
        <taxon>Cornales</taxon>
        <taxon>Nyssaceae</taxon>
        <taxon>Nyssa</taxon>
    </lineage>
</organism>
<dbReference type="PANTHER" id="PTHR31900:SF30">
    <property type="entry name" value="SUPERFAMILY PROTEIN, PUTATIVE-RELATED"/>
    <property type="match status" value="1"/>
</dbReference>
<evidence type="ECO:0000313" key="4">
    <source>
        <dbReference type="Proteomes" id="UP000325577"/>
    </source>
</evidence>
<dbReference type="InterPro" id="IPR036047">
    <property type="entry name" value="F-box-like_dom_sf"/>
</dbReference>
<keyword evidence="4" id="KW-1185">Reference proteome</keyword>
<accession>A0A5J5A0E2</accession>
<dbReference type="InterPro" id="IPR050232">
    <property type="entry name" value="FBL13/AtMIF1-like"/>
</dbReference>
<dbReference type="Proteomes" id="UP000325577">
    <property type="component" value="Linkage Group LG4"/>
</dbReference>
<feature type="domain" description="F-box" evidence="1">
    <location>
        <begin position="17"/>
        <end position="43"/>
    </location>
</feature>
<evidence type="ECO:0000313" key="3">
    <source>
        <dbReference type="EMBL" id="KAA8524483.1"/>
    </source>
</evidence>
<feature type="domain" description="F-box/LRR-repeat protein 15/At3g58940/PEG3-like LRR" evidence="2">
    <location>
        <begin position="141"/>
        <end position="273"/>
    </location>
</feature>
<dbReference type="Pfam" id="PF00646">
    <property type="entry name" value="F-box"/>
    <property type="match status" value="1"/>
</dbReference>
<dbReference type="SUPFAM" id="SSF52047">
    <property type="entry name" value="RNI-like"/>
    <property type="match status" value="1"/>
</dbReference>
<protein>
    <submittedName>
        <fullName evidence="3">Uncharacterized protein</fullName>
    </submittedName>
</protein>
<reference evidence="3 4" key="1">
    <citation type="submission" date="2019-09" db="EMBL/GenBank/DDBJ databases">
        <title>A chromosome-level genome assembly of the Chinese tupelo Nyssa sinensis.</title>
        <authorList>
            <person name="Yang X."/>
            <person name="Kang M."/>
            <person name="Yang Y."/>
            <person name="Xiong H."/>
            <person name="Wang M."/>
            <person name="Zhang Z."/>
            <person name="Wang Z."/>
            <person name="Wu H."/>
            <person name="Ma T."/>
            <person name="Liu J."/>
            <person name="Xi Z."/>
        </authorList>
    </citation>
    <scope>NUCLEOTIDE SEQUENCE [LARGE SCALE GENOMIC DNA]</scope>
    <source>
        <strain evidence="3">J267</strain>
        <tissue evidence="3">Leaf</tissue>
    </source>
</reference>
<name>A0A5J5A0E2_9ASTE</name>
<dbReference type="InterPro" id="IPR053781">
    <property type="entry name" value="F-box_AtFBL13-like"/>
</dbReference>
<proteinExistence type="predicted"/>
<dbReference type="Pfam" id="PF24758">
    <property type="entry name" value="LRR_At5g56370"/>
    <property type="match status" value="1"/>
</dbReference>
<evidence type="ECO:0000259" key="2">
    <source>
        <dbReference type="Pfam" id="PF24758"/>
    </source>
</evidence>
<dbReference type="EMBL" id="CM018047">
    <property type="protein sequence ID" value="KAA8524483.1"/>
    <property type="molecule type" value="Genomic_DNA"/>
</dbReference>
<dbReference type="CDD" id="cd22160">
    <property type="entry name" value="F-box_AtFBL13-like"/>
    <property type="match status" value="1"/>
</dbReference>
<dbReference type="Gene3D" id="3.80.10.10">
    <property type="entry name" value="Ribonuclease Inhibitor"/>
    <property type="match status" value="1"/>
</dbReference>
<gene>
    <name evidence="3" type="ORF">F0562_010906</name>
</gene>
<dbReference type="OrthoDB" id="1939276at2759"/>
<dbReference type="InterPro" id="IPR055411">
    <property type="entry name" value="LRR_FXL15/At3g58940/PEG3-like"/>
</dbReference>
<evidence type="ECO:0000259" key="1">
    <source>
        <dbReference type="Pfam" id="PF00646"/>
    </source>
</evidence>
<dbReference type="PANTHER" id="PTHR31900">
    <property type="entry name" value="F-BOX/RNI SUPERFAMILY PROTEIN-RELATED"/>
    <property type="match status" value="1"/>
</dbReference>
<sequence>MNSSKNQKISENERDRISSLPDSVLVHILSFLPTKDAVQTVLVPPFRHLWTNVHTLSFDVCSYHDCDSFESFDDDDSGPTYDKRFLGLMHNVLILHERSTIHEFHLRFHFSLYYSSGESGLEESILQNYVSKERRMASEISSWIRFAMRKKVKVLDLDLNGCCYIYETAHYTLPNIVLRSGYLTELKLAACDIKPLGQIHLNSLKTLSLQEVMLSEKTMDEILCGCPLLENLSLMDCYGFSKLNFTSPNIKKLMLILRVNEPRLKISCPNLVSLEIAGWIEKADLVNVSSLVEASLWFSYCFKFACREYRNVKMLLEKLRHSKVFKPCRWCILVLTIWELTNLPCPSFNWKCVVLEIPLTKWHLPGLSNLLRNSICLETLTIYIEPVCSFWFQPFQNEGKWIESYDLDGENYWNSQEGSFYCLTHNLRTVMLFGSITESYAIQLAEFLLKSAMVLEKMVISTNESVKPDHQNSLSSDELLEFSRKLLSIPRASTCATIHLS</sequence>
<dbReference type="InterPro" id="IPR001810">
    <property type="entry name" value="F-box_dom"/>
</dbReference>
<dbReference type="AlphaFoldDB" id="A0A5J5A0E2"/>
<dbReference type="InterPro" id="IPR032675">
    <property type="entry name" value="LRR_dom_sf"/>
</dbReference>
<dbReference type="SUPFAM" id="SSF81383">
    <property type="entry name" value="F-box domain"/>
    <property type="match status" value="1"/>
</dbReference>